<comment type="caution">
    <text evidence="1">The sequence shown here is derived from an EMBL/GenBank/DDBJ whole genome shotgun (WGS) entry which is preliminary data.</text>
</comment>
<organism evidence="1">
    <name type="scientific">marine sediment metagenome</name>
    <dbReference type="NCBI Taxonomy" id="412755"/>
    <lineage>
        <taxon>unclassified sequences</taxon>
        <taxon>metagenomes</taxon>
        <taxon>ecological metagenomes</taxon>
    </lineage>
</organism>
<sequence>MPKTSRGSCISTTIVVNVEKAICIIGRNNIDF</sequence>
<proteinExistence type="predicted"/>
<feature type="non-terminal residue" evidence="1">
    <location>
        <position position="32"/>
    </location>
</feature>
<dbReference type="EMBL" id="BARU01026982">
    <property type="protein sequence ID" value="GAH69080.1"/>
    <property type="molecule type" value="Genomic_DNA"/>
</dbReference>
<name>X1IIL0_9ZZZZ</name>
<gene>
    <name evidence="1" type="ORF">S03H2_43280</name>
</gene>
<reference evidence="1" key="1">
    <citation type="journal article" date="2014" name="Front. Microbiol.">
        <title>High frequency of phylogenetically diverse reductive dehalogenase-homologous genes in deep subseafloor sedimentary metagenomes.</title>
        <authorList>
            <person name="Kawai M."/>
            <person name="Futagami T."/>
            <person name="Toyoda A."/>
            <person name="Takaki Y."/>
            <person name="Nishi S."/>
            <person name="Hori S."/>
            <person name="Arai W."/>
            <person name="Tsubouchi T."/>
            <person name="Morono Y."/>
            <person name="Uchiyama I."/>
            <person name="Ito T."/>
            <person name="Fujiyama A."/>
            <person name="Inagaki F."/>
            <person name="Takami H."/>
        </authorList>
    </citation>
    <scope>NUCLEOTIDE SEQUENCE</scope>
    <source>
        <strain evidence="1">Expedition CK06-06</strain>
    </source>
</reference>
<protein>
    <submittedName>
        <fullName evidence="1">Uncharacterized protein</fullName>
    </submittedName>
</protein>
<evidence type="ECO:0000313" key="1">
    <source>
        <dbReference type="EMBL" id="GAH69080.1"/>
    </source>
</evidence>
<accession>X1IIL0</accession>
<dbReference type="AlphaFoldDB" id="X1IIL0"/>